<dbReference type="OrthoDB" id="5244088at2"/>
<feature type="compositionally biased region" description="Pro residues" evidence="2">
    <location>
        <begin position="172"/>
        <end position="184"/>
    </location>
</feature>
<sequence length="559" mass="58496">MRSAAAARVLAVWYPDWPIVATGGLSGPADPVAVVEDGRVLACSDAARRAGVRRGQRLRLAHRLCPELRLRERDPLAETRWFESVVAAVGAFTPRVEVLRPGLCVLPVKGPARYFGGEEALVGQVQRALAELGAERRPGGTADGGAGGGAGVPDRATDWGGPADDPSATPAPEEPSPPAVLPPGPRVGVADGVFAGVLAARAGVLVPVGRTAEFLAPYSVAVLEDEGLAELLVRLGLPTLGDFARLPAATVADRFGPAGRLAHRLARGLEARPPAAPLPGLDLAVEQRFDPPELLAEPLVFVGRALAERLHEALAGAGVACRRVSVEVGCADGSSAARLWQHEGRLSAPALAERVRWQLQAWQGAGTFAPAAGGFTVLRLAPEELVPDHGRQLALWGQTVVADRVERAAARVQALLGYGGLSRVERVGGRGPGEVLVRVPWGEQPLPAADLDAPWPGRLPHPAPGVVWPQPRPVAVLDAAGQPVGVSGRAEVTAPPCQLLLDGRLAVVTGWAGPWPAVEQWWDPELSRRRARFQVTLADGRALLLVLAGGGWTVEGSYS</sequence>
<feature type="domain" description="UmuC" evidence="3">
    <location>
        <begin position="31"/>
        <end position="70"/>
    </location>
</feature>
<dbReference type="SUPFAM" id="SSF56672">
    <property type="entry name" value="DNA/RNA polymerases"/>
    <property type="match status" value="2"/>
</dbReference>
<evidence type="ECO:0000256" key="2">
    <source>
        <dbReference type="SAM" id="MobiDB-lite"/>
    </source>
</evidence>
<feature type="region of interest" description="Disordered" evidence="2">
    <location>
        <begin position="135"/>
        <end position="184"/>
    </location>
</feature>
<accession>A0A561UB26</accession>
<protein>
    <submittedName>
        <fullName evidence="4">Protein ImuB</fullName>
    </submittedName>
</protein>
<evidence type="ECO:0000256" key="1">
    <source>
        <dbReference type="ARBA" id="ARBA00022763"/>
    </source>
</evidence>
<proteinExistence type="predicted"/>
<dbReference type="GO" id="GO:0006281">
    <property type="term" value="P:DNA repair"/>
    <property type="evidence" value="ECO:0007669"/>
    <property type="project" value="InterPro"/>
</dbReference>
<dbReference type="InterPro" id="IPR001126">
    <property type="entry name" value="UmuC"/>
</dbReference>
<dbReference type="EMBL" id="VIWT01000001">
    <property type="protein sequence ID" value="TWF96555.1"/>
    <property type="molecule type" value="Genomic_DNA"/>
</dbReference>
<evidence type="ECO:0000313" key="5">
    <source>
        <dbReference type="Proteomes" id="UP000317940"/>
    </source>
</evidence>
<name>A0A561UB26_9ACTN</name>
<keyword evidence="5" id="KW-1185">Reference proteome</keyword>
<evidence type="ECO:0000313" key="4">
    <source>
        <dbReference type="EMBL" id="TWF96555.1"/>
    </source>
</evidence>
<reference evidence="4 5" key="1">
    <citation type="submission" date="2019-06" db="EMBL/GenBank/DDBJ databases">
        <title>Sequencing the genomes of 1000 actinobacteria strains.</title>
        <authorList>
            <person name="Klenk H.-P."/>
        </authorList>
    </citation>
    <scope>NUCLEOTIDE SEQUENCE [LARGE SCALE GENOMIC DNA]</scope>
    <source>
        <strain evidence="4 5">DSM 44826</strain>
    </source>
</reference>
<organism evidence="4 5">
    <name type="scientific">Kitasatospora viridis</name>
    <dbReference type="NCBI Taxonomy" id="281105"/>
    <lineage>
        <taxon>Bacteria</taxon>
        <taxon>Bacillati</taxon>
        <taxon>Actinomycetota</taxon>
        <taxon>Actinomycetes</taxon>
        <taxon>Kitasatosporales</taxon>
        <taxon>Streptomycetaceae</taxon>
        <taxon>Kitasatospora</taxon>
    </lineage>
</organism>
<dbReference type="Proteomes" id="UP000317940">
    <property type="component" value="Unassembled WGS sequence"/>
</dbReference>
<dbReference type="Gene3D" id="3.40.1170.60">
    <property type="match status" value="1"/>
</dbReference>
<dbReference type="PROSITE" id="PS50173">
    <property type="entry name" value="UMUC"/>
    <property type="match status" value="1"/>
</dbReference>
<dbReference type="AlphaFoldDB" id="A0A561UB26"/>
<comment type="caution">
    <text evidence="4">The sequence shown here is derived from an EMBL/GenBank/DDBJ whole genome shotgun (WGS) entry which is preliminary data.</text>
</comment>
<keyword evidence="1" id="KW-0227">DNA damage</keyword>
<dbReference type="PANTHER" id="PTHR35369">
    <property type="entry name" value="BLR3025 PROTEIN-RELATED"/>
    <property type="match status" value="1"/>
</dbReference>
<dbReference type="InterPro" id="IPR050356">
    <property type="entry name" value="SulA_CellDiv_inhibitor"/>
</dbReference>
<dbReference type="CDD" id="cd03468">
    <property type="entry name" value="PolY_like"/>
    <property type="match status" value="1"/>
</dbReference>
<dbReference type="RefSeq" id="WP_145902892.1">
    <property type="nucleotide sequence ID" value="NZ_BAAAMZ010000004.1"/>
</dbReference>
<dbReference type="Pfam" id="PF00817">
    <property type="entry name" value="IMS"/>
    <property type="match status" value="1"/>
</dbReference>
<feature type="compositionally biased region" description="Low complexity" evidence="2">
    <location>
        <begin position="160"/>
        <end position="171"/>
    </location>
</feature>
<gene>
    <name evidence="4" type="ORF">FHX73_11327</name>
</gene>
<feature type="compositionally biased region" description="Gly residues" evidence="2">
    <location>
        <begin position="141"/>
        <end position="151"/>
    </location>
</feature>
<dbReference type="InterPro" id="IPR043502">
    <property type="entry name" value="DNA/RNA_pol_sf"/>
</dbReference>
<evidence type="ECO:0000259" key="3">
    <source>
        <dbReference type="PROSITE" id="PS50173"/>
    </source>
</evidence>
<dbReference type="PANTHER" id="PTHR35369:SF2">
    <property type="entry name" value="BLR3025 PROTEIN"/>
    <property type="match status" value="1"/>
</dbReference>